<sequence length="63" mass="6902">MCCHERIGGDTPAIVQKECACPAGFPIDRKFHEIDAISPSSYVVVRAHSGDCPRVDELVRFGN</sequence>
<organism evidence="1">
    <name type="scientific">marine sediment metagenome</name>
    <dbReference type="NCBI Taxonomy" id="412755"/>
    <lineage>
        <taxon>unclassified sequences</taxon>
        <taxon>metagenomes</taxon>
        <taxon>ecological metagenomes</taxon>
    </lineage>
</organism>
<gene>
    <name evidence="1" type="ORF">LCGC14_1337640</name>
</gene>
<dbReference type="EMBL" id="LAZR01008145">
    <property type="protein sequence ID" value="KKM80660.1"/>
    <property type="molecule type" value="Genomic_DNA"/>
</dbReference>
<name>A0A0F9MVH8_9ZZZZ</name>
<protein>
    <submittedName>
        <fullName evidence="1">Uncharacterized protein</fullName>
    </submittedName>
</protein>
<proteinExistence type="predicted"/>
<reference evidence="1" key="1">
    <citation type="journal article" date="2015" name="Nature">
        <title>Complex archaea that bridge the gap between prokaryotes and eukaryotes.</title>
        <authorList>
            <person name="Spang A."/>
            <person name="Saw J.H."/>
            <person name="Jorgensen S.L."/>
            <person name="Zaremba-Niedzwiedzka K."/>
            <person name="Martijn J."/>
            <person name="Lind A.E."/>
            <person name="van Eijk R."/>
            <person name="Schleper C."/>
            <person name="Guy L."/>
            <person name="Ettema T.J."/>
        </authorList>
    </citation>
    <scope>NUCLEOTIDE SEQUENCE</scope>
</reference>
<evidence type="ECO:0000313" key="1">
    <source>
        <dbReference type="EMBL" id="KKM80660.1"/>
    </source>
</evidence>
<dbReference type="AlphaFoldDB" id="A0A0F9MVH8"/>
<comment type="caution">
    <text evidence="1">The sequence shown here is derived from an EMBL/GenBank/DDBJ whole genome shotgun (WGS) entry which is preliminary data.</text>
</comment>
<accession>A0A0F9MVH8</accession>